<reference evidence="1" key="2">
    <citation type="journal article" date="2015" name="Data Brief">
        <title>Shoot transcriptome of the giant reed, Arundo donax.</title>
        <authorList>
            <person name="Barrero R.A."/>
            <person name="Guerrero F.D."/>
            <person name="Moolhuijzen P."/>
            <person name="Goolsby J.A."/>
            <person name="Tidwell J."/>
            <person name="Bellgard S.E."/>
            <person name="Bellgard M.I."/>
        </authorList>
    </citation>
    <scope>NUCLEOTIDE SEQUENCE</scope>
    <source>
        <tissue evidence="1">Shoot tissue taken approximately 20 cm above the soil surface</tissue>
    </source>
</reference>
<accession>A0A0A9A1A6</accession>
<sequence>MRATRAKTSS</sequence>
<reference evidence="1" key="1">
    <citation type="submission" date="2014-09" db="EMBL/GenBank/DDBJ databases">
        <authorList>
            <person name="Magalhaes I.L.F."/>
            <person name="Oliveira U."/>
            <person name="Santos F.R."/>
            <person name="Vidigal T.H.D.A."/>
            <person name="Brescovit A.D."/>
            <person name="Santos A.J."/>
        </authorList>
    </citation>
    <scope>NUCLEOTIDE SEQUENCE</scope>
    <source>
        <tissue evidence="1">Shoot tissue taken approximately 20 cm above the soil surface</tissue>
    </source>
</reference>
<dbReference type="EMBL" id="GBRH01257068">
    <property type="protein sequence ID" value="JAD40827.1"/>
    <property type="molecule type" value="Transcribed_RNA"/>
</dbReference>
<proteinExistence type="predicted"/>
<name>A0A0A9A1A6_ARUDO</name>
<evidence type="ECO:0000313" key="1">
    <source>
        <dbReference type="EMBL" id="JAD40827.1"/>
    </source>
</evidence>
<protein>
    <submittedName>
        <fullName evidence="1">Uncharacterized protein</fullName>
    </submittedName>
</protein>
<organism evidence="1">
    <name type="scientific">Arundo donax</name>
    <name type="common">Giant reed</name>
    <name type="synonym">Donax arundinaceus</name>
    <dbReference type="NCBI Taxonomy" id="35708"/>
    <lineage>
        <taxon>Eukaryota</taxon>
        <taxon>Viridiplantae</taxon>
        <taxon>Streptophyta</taxon>
        <taxon>Embryophyta</taxon>
        <taxon>Tracheophyta</taxon>
        <taxon>Spermatophyta</taxon>
        <taxon>Magnoliopsida</taxon>
        <taxon>Liliopsida</taxon>
        <taxon>Poales</taxon>
        <taxon>Poaceae</taxon>
        <taxon>PACMAD clade</taxon>
        <taxon>Arundinoideae</taxon>
        <taxon>Arundineae</taxon>
        <taxon>Arundo</taxon>
    </lineage>
</organism>